<dbReference type="Pfam" id="PF00628">
    <property type="entry name" value="PHD"/>
    <property type="match status" value="2"/>
</dbReference>
<dbReference type="GO" id="GO:0008270">
    <property type="term" value="F:zinc ion binding"/>
    <property type="evidence" value="ECO:0007669"/>
    <property type="project" value="UniProtKB-KW"/>
</dbReference>
<dbReference type="InterPro" id="IPR052819">
    <property type="entry name" value="Chromatin_regulatory_protein"/>
</dbReference>
<feature type="compositionally biased region" description="Basic and acidic residues" evidence="5">
    <location>
        <begin position="176"/>
        <end position="186"/>
    </location>
</feature>
<dbReference type="GO" id="GO:0032221">
    <property type="term" value="C:Rpd3S complex"/>
    <property type="evidence" value="ECO:0007669"/>
    <property type="project" value="TreeGrafter"/>
</dbReference>
<evidence type="ECO:0000256" key="3">
    <source>
        <dbReference type="ARBA" id="ARBA00022833"/>
    </source>
</evidence>
<feature type="region of interest" description="Disordered" evidence="5">
    <location>
        <begin position="149"/>
        <end position="186"/>
    </location>
</feature>
<dbReference type="InterPro" id="IPR019786">
    <property type="entry name" value="Zinc_finger_PHD-type_CS"/>
</dbReference>
<keyword evidence="2 4" id="KW-0863">Zinc-finger</keyword>
<feature type="domain" description="PHD-type" evidence="6">
    <location>
        <begin position="214"/>
        <end position="264"/>
    </location>
</feature>
<organism evidence="7 8">
    <name type="scientific">Piloderma croceum (strain F 1598)</name>
    <dbReference type="NCBI Taxonomy" id="765440"/>
    <lineage>
        <taxon>Eukaryota</taxon>
        <taxon>Fungi</taxon>
        <taxon>Dikarya</taxon>
        <taxon>Basidiomycota</taxon>
        <taxon>Agaricomycotina</taxon>
        <taxon>Agaricomycetes</taxon>
        <taxon>Agaricomycetidae</taxon>
        <taxon>Atheliales</taxon>
        <taxon>Atheliaceae</taxon>
        <taxon>Piloderma</taxon>
    </lineage>
</organism>
<evidence type="ECO:0000256" key="1">
    <source>
        <dbReference type="ARBA" id="ARBA00022723"/>
    </source>
</evidence>
<sequence>MTSMASAPAYTLPGVPVMQPPHLEGDAALATEILPGPPSLLSLQQSGARRDPKKPVFSYLPATDPGSTYAGNMAGTSTLGPPDLDGPRRKRARIDKGSSASRAQRASARNMNSAPSTSDPLVPDGMVAVMSMQSIPDSDPLVMAVDSDAPSISRSNSGVNLDDNMSGTSNGKTKGTRKDKGKGKEVDKSLIRVKEEEEVPSLSPDPVAAGPLNEDHCSACAYMGSLVYCDGCPRAYHLWCLDPPMEATDVPEGDKWFCSSCTIRKNPPPKLPPSLMSPLLIQAQTSASLPREYQIPDDIRNFFKDVAPGPRGAYMDTSESKKPRLNHYGQVEERDPYRLKDRNNAPVLCFRCGTSALASTATAPAIKRPRRSISKSTSTLDSGKPIVSCDYCSLHWHLDCLDPPLAVMPSYQKKWMCPNHADQTLLPKRRIPKQNAPPIEITKPSQFNNGNIEVIQPQAVSGTPNKVPVDEVFINGRRYRIPERVIMLDFWNKISSDRNQEDDRQLEAVSAMSSPLTSLSSLEDILDITPASPIPSAPPVPSQADADVWAVAQLLCKLRTQPDISPTLPNGAEKNMADKSAHPEPRQSIVHRQGVVDRPKRSLPAKRAPHPVTSNGRQSKSSQIGSSSSSTLTKRPSRAFKVKTEPEDVFEIPSATKKKLSVGKKKIQPEPAPVEVGRSPRNFKSKDKRDPIAAAKQKPSTPASMLAPPAPIPPAPATPVQPASFLAAPPSTPPSAVATPSNTTPTTSSLKIRLPRLSGFNLQAHAAPVQTPTRSSSSSSVQNLTDSRLRRSSRQRLSTSASMSMSTDSSSSLGLSGPSGMMSKPNGISTSTTPP</sequence>
<evidence type="ECO:0000256" key="4">
    <source>
        <dbReference type="PROSITE-ProRule" id="PRU00146"/>
    </source>
</evidence>
<dbReference type="STRING" id="765440.A0A0C3G7D0"/>
<feature type="region of interest" description="Disordered" evidence="5">
    <location>
        <begin position="33"/>
        <end position="121"/>
    </location>
</feature>
<evidence type="ECO:0000256" key="5">
    <source>
        <dbReference type="SAM" id="MobiDB-lite"/>
    </source>
</evidence>
<feature type="compositionally biased region" description="Low complexity" evidence="5">
    <location>
        <begin position="98"/>
        <end position="114"/>
    </location>
</feature>
<feature type="compositionally biased region" description="Low complexity" evidence="5">
    <location>
        <begin position="795"/>
        <end position="823"/>
    </location>
</feature>
<dbReference type="InterPro" id="IPR019787">
    <property type="entry name" value="Znf_PHD-finger"/>
</dbReference>
<evidence type="ECO:0000313" key="7">
    <source>
        <dbReference type="EMBL" id="KIM87659.1"/>
    </source>
</evidence>
<feature type="compositionally biased region" description="Low complexity" evidence="5">
    <location>
        <begin position="720"/>
        <end position="749"/>
    </location>
</feature>
<dbReference type="SMART" id="SM00249">
    <property type="entry name" value="PHD"/>
    <property type="match status" value="2"/>
</dbReference>
<reference evidence="7 8" key="1">
    <citation type="submission" date="2014-04" db="EMBL/GenBank/DDBJ databases">
        <authorList>
            <consortium name="DOE Joint Genome Institute"/>
            <person name="Kuo A."/>
            <person name="Tarkka M."/>
            <person name="Buscot F."/>
            <person name="Kohler A."/>
            <person name="Nagy L.G."/>
            <person name="Floudas D."/>
            <person name="Copeland A."/>
            <person name="Barry K.W."/>
            <person name="Cichocki N."/>
            <person name="Veneault-Fourrey C."/>
            <person name="LaButti K."/>
            <person name="Lindquist E.A."/>
            <person name="Lipzen A."/>
            <person name="Lundell T."/>
            <person name="Morin E."/>
            <person name="Murat C."/>
            <person name="Sun H."/>
            <person name="Tunlid A."/>
            <person name="Henrissat B."/>
            <person name="Grigoriev I.V."/>
            <person name="Hibbett D.S."/>
            <person name="Martin F."/>
            <person name="Nordberg H.P."/>
            <person name="Cantor M.N."/>
            <person name="Hua S.X."/>
        </authorList>
    </citation>
    <scope>NUCLEOTIDE SEQUENCE [LARGE SCALE GENOMIC DNA]</scope>
    <source>
        <strain evidence="7 8">F 1598</strain>
    </source>
</reference>
<feature type="region of interest" description="Disordered" evidence="5">
    <location>
        <begin position="562"/>
        <end position="645"/>
    </location>
</feature>
<dbReference type="Gene3D" id="3.30.40.10">
    <property type="entry name" value="Zinc/RING finger domain, C3HC4 (zinc finger)"/>
    <property type="match status" value="2"/>
</dbReference>
<feature type="compositionally biased region" description="Low complexity" evidence="5">
    <location>
        <begin position="616"/>
        <end position="634"/>
    </location>
</feature>
<dbReference type="InterPro" id="IPR011011">
    <property type="entry name" value="Znf_FYVE_PHD"/>
</dbReference>
<feature type="compositionally biased region" description="Polar residues" evidence="5">
    <location>
        <begin position="65"/>
        <end position="79"/>
    </location>
</feature>
<dbReference type="PROSITE" id="PS01359">
    <property type="entry name" value="ZF_PHD_1"/>
    <property type="match status" value="1"/>
</dbReference>
<dbReference type="HOGENOM" id="CLU_013898_0_0_1"/>
<reference evidence="8" key="2">
    <citation type="submission" date="2015-01" db="EMBL/GenBank/DDBJ databases">
        <title>Evolutionary Origins and Diversification of the Mycorrhizal Mutualists.</title>
        <authorList>
            <consortium name="DOE Joint Genome Institute"/>
            <consortium name="Mycorrhizal Genomics Consortium"/>
            <person name="Kohler A."/>
            <person name="Kuo A."/>
            <person name="Nagy L.G."/>
            <person name="Floudas D."/>
            <person name="Copeland A."/>
            <person name="Barry K.W."/>
            <person name="Cichocki N."/>
            <person name="Veneault-Fourrey C."/>
            <person name="LaButti K."/>
            <person name="Lindquist E.A."/>
            <person name="Lipzen A."/>
            <person name="Lundell T."/>
            <person name="Morin E."/>
            <person name="Murat C."/>
            <person name="Riley R."/>
            <person name="Ohm R."/>
            <person name="Sun H."/>
            <person name="Tunlid A."/>
            <person name="Henrissat B."/>
            <person name="Grigoriev I.V."/>
            <person name="Hibbett D.S."/>
            <person name="Martin F."/>
        </authorList>
    </citation>
    <scope>NUCLEOTIDE SEQUENCE [LARGE SCALE GENOMIC DNA]</scope>
    <source>
        <strain evidence="8">F 1598</strain>
    </source>
</reference>
<protein>
    <recommendedName>
        <fullName evidence="6">PHD-type domain-containing protein</fullName>
    </recommendedName>
</protein>
<dbReference type="EMBL" id="KN832979">
    <property type="protein sequence ID" value="KIM87659.1"/>
    <property type="molecule type" value="Genomic_DNA"/>
</dbReference>
<evidence type="ECO:0000259" key="6">
    <source>
        <dbReference type="PROSITE" id="PS50016"/>
    </source>
</evidence>
<proteinExistence type="predicted"/>
<accession>A0A0C3G7D0</accession>
<dbReference type="PANTHER" id="PTHR47636:SF1">
    <property type="entry name" value="TRANSCRIPTIONAL REGULATORY PROTEIN RCO1"/>
    <property type="match status" value="1"/>
</dbReference>
<dbReference type="OrthoDB" id="5876363at2759"/>
<dbReference type="InParanoid" id="A0A0C3G7D0"/>
<dbReference type="Proteomes" id="UP000054166">
    <property type="component" value="Unassembled WGS sequence"/>
</dbReference>
<feature type="compositionally biased region" description="Pro residues" evidence="5">
    <location>
        <begin position="708"/>
        <end position="719"/>
    </location>
</feature>
<keyword evidence="3" id="KW-0862">Zinc</keyword>
<dbReference type="AlphaFoldDB" id="A0A0C3G7D0"/>
<feature type="compositionally biased region" description="Basic and acidic residues" evidence="5">
    <location>
        <begin position="575"/>
        <end position="585"/>
    </location>
</feature>
<feature type="region of interest" description="Disordered" evidence="5">
    <location>
        <begin position="1"/>
        <end position="21"/>
    </location>
</feature>
<feature type="region of interest" description="Disordered" evidence="5">
    <location>
        <begin position="657"/>
        <end position="835"/>
    </location>
</feature>
<dbReference type="SUPFAM" id="SSF57903">
    <property type="entry name" value="FYVE/PHD zinc finger"/>
    <property type="match status" value="2"/>
</dbReference>
<dbReference type="PANTHER" id="PTHR47636">
    <property type="entry name" value="TRANSCRIPTIONAL REGULATORY PROTEIN RCO1"/>
    <property type="match status" value="1"/>
</dbReference>
<evidence type="ECO:0000313" key="8">
    <source>
        <dbReference type="Proteomes" id="UP000054166"/>
    </source>
</evidence>
<evidence type="ECO:0000256" key="2">
    <source>
        <dbReference type="ARBA" id="ARBA00022771"/>
    </source>
</evidence>
<name>A0A0C3G7D0_PILCF</name>
<gene>
    <name evidence="7" type="ORF">PILCRDRAFT_815238</name>
</gene>
<dbReference type="PROSITE" id="PS50016">
    <property type="entry name" value="ZF_PHD_2"/>
    <property type="match status" value="1"/>
</dbReference>
<dbReference type="InterPro" id="IPR013083">
    <property type="entry name" value="Znf_RING/FYVE/PHD"/>
</dbReference>
<dbReference type="CDD" id="cd15539">
    <property type="entry name" value="PHD1_AIRE"/>
    <property type="match status" value="1"/>
</dbReference>
<keyword evidence="1" id="KW-0479">Metal-binding</keyword>
<feature type="compositionally biased region" description="Polar residues" evidence="5">
    <location>
        <begin position="826"/>
        <end position="835"/>
    </location>
</feature>
<dbReference type="InterPro" id="IPR001965">
    <property type="entry name" value="Znf_PHD"/>
</dbReference>
<dbReference type="CDD" id="cd15534">
    <property type="entry name" value="PHD2_PHF12_Rco1"/>
    <property type="match status" value="1"/>
</dbReference>
<dbReference type="GO" id="GO:0006357">
    <property type="term" value="P:regulation of transcription by RNA polymerase II"/>
    <property type="evidence" value="ECO:0007669"/>
    <property type="project" value="TreeGrafter"/>
</dbReference>
<keyword evidence="8" id="KW-1185">Reference proteome</keyword>
<feature type="compositionally biased region" description="Polar residues" evidence="5">
    <location>
        <begin position="150"/>
        <end position="170"/>
    </location>
</feature>
<feature type="compositionally biased region" description="Basic residues" evidence="5">
    <location>
        <begin position="657"/>
        <end position="666"/>
    </location>
</feature>